<sequence length="255" mass="28243">MKSQLTGDTVEFSEVHPPAPRPVEAGGAAADQPPFVQLTRWVYDRGQRPVTRGWFHLVAAWLSVVSGSVLVTYAFMTRQWLQALGVLVYALGVVGLFGVSAAYHRGPWKSLRAINWWRRADHSMIALFIAATYTPLCLIALPSQWWMLLIAWVGALAAVGLNMGWINHPRWLDVVVYLALGWLIVPLIPQLWATVGPAVVWLLFAGGLVYSLGALMYGFKWPGRRARILGFHEVFHAATIVAAVVHLVAVWMVVA</sequence>
<feature type="transmembrane region" description="Helical" evidence="9">
    <location>
        <begin position="198"/>
        <end position="219"/>
    </location>
</feature>
<name>W5Y3W4_9CORY</name>
<evidence type="ECO:0000256" key="9">
    <source>
        <dbReference type="SAM" id="Phobius"/>
    </source>
</evidence>
<dbReference type="GO" id="GO:0140911">
    <property type="term" value="F:pore-forming activity"/>
    <property type="evidence" value="ECO:0007669"/>
    <property type="project" value="InterPro"/>
</dbReference>
<keyword evidence="5 9" id="KW-1133">Transmembrane helix</keyword>
<evidence type="ECO:0000256" key="4">
    <source>
        <dbReference type="ARBA" id="ARBA00022692"/>
    </source>
</evidence>
<dbReference type="InterPro" id="IPR004254">
    <property type="entry name" value="AdipoR/HlyIII-related"/>
</dbReference>
<feature type="transmembrane region" description="Helical" evidence="9">
    <location>
        <begin position="54"/>
        <end position="75"/>
    </location>
</feature>
<gene>
    <name evidence="10" type="ORF">B843_10875</name>
</gene>
<dbReference type="PATRIC" id="fig|1224164.3.peg.2190"/>
<dbReference type="PANTHER" id="PTHR20855:SF3">
    <property type="entry name" value="LD03007P"/>
    <property type="match status" value="1"/>
</dbReference>
<feature type="binding site" evidence="7">
    <location>
        <position position="104"/>
    </location>
    <ligand>
        <name>Zn(2+)</name>
        <dbReference type="ChEBI" id="CHEBI:29105"/>
    </ligand>
</feature>
<dbReference type="HOGENOM" id="CLU_051078_2_2_11"/>
<dbReference type="Proteomes" id="UP000019222">
    <property type="component" value="Chromosome"/>
</dbReference>
<dbReference type="NCBIfam" id="TIGR01065">
    <property type="entry name" value="hlyIII"/>
    <property type="match status" value="1"/>
</dbReference>
<feature type="transmembrane region" description="Helical" evidence="9">
    <location>
        <begin position="124"/>
        <end position="141"/>
    </location>
</feature>
<feature type="transmembrane region" description="Helical" evidence="9">
    <location>
        <begin position="81"/>
        <end position="103"/>
    </location>
</feature>
<dbReference type="KEGG" id="cvt:B843_10875"/>
<proteinExistence type="inferred from homology"/>
<evidence type="ECO:0000256" key="7">
    <source>
        <dbReference type="PIRSR" id="PIRSR604254-1"/>
    </source>
</evidence>
<comment type="similarity">
    <text evidence="2">Belongs to the UPF0073 (Hly-III) family.</text>
</comment>
<keyword evidence="3" id="KW-1003">Cell membrane</keyword>
<protein>
    <submittedName>
        <fullName evidence="10">Hemolysin III-like protein</fullName>
    </submittedName>
</protein>
<feature type="transmembrane region" description="Helical" evidence="9">
    <location>
        <begin position="174"/>
        <end position="192"/>
    </location>
</feature>
<feature type="transmembrane region" description="Helical" evidence="9">
    <location>
        <begin position="147"/>
        <end position="167"/>
    </location>
</feature>
<accession>W5Y3W4</accession>
<keyword evidence="7" id="KW-0479">Metal-binding</keyword>
<dbReference type="AlphaFoldDB" id="W5Y3W4"/>
<organism evidence="10 11">
    <name type="scientific">Corynebacterium vitaeruminis DSM 20294</name>
    <dbReference type="NCBI Taxonomy" id="1224164"/>
    <lineage>
        <taxon>Bacteria</taxon>
        <taxon>Bacillati</taxon>
        <taxon>Actinomycetota</taxon>
        <taxon>Actinomycetes</taxon>
        <taxon>Mycobacteriales</taxon>
        <taxon>Corynebacteriaceae</taxon>
        <taxon>Corynebacterium</taxon>
    </lineage>
</organism>
<dbReference type="Pfam" id="PF03006">
    <property type="entry name" value="HlyIII"/>
    <property type="match status" value="1"/>
</dbReference>
<evidence type="ECO:0000256" key="6">
    <source>
        <dbReference type="ARBA" id="ARBA00023136"/>
    </source>
</evidence>
<dbReference type="RefSeq" id="WP_025253547.1">
    <property type="nucleotide sequence ID" value="NZ_CP004353.1"/>
</dbReference>
<evidence type="ECO:0000313" key="10">
    <source>
        <dbReference type="EMBL" id="AHI23555.1"/>
    </source>
</evidence>
<reference evidence="10 11" key="1">
    <citation type="submission" date="2013-02" db="EMBL/GenBank/DDBJ databases">
        <title>The complete genome sequence of Corynebacterium vitaeruminis DSM 20294.</title>
        <authorList>
            <person name="Ruckert C."/>
            <person name="Albersmeier A."/>
            <person name="Kalinowski J."/>
        </authorList>
    </citation>
    <scope>NUCLEOTIDE SEQUENCE [LARGE SCALE GENOMIC DNA]</scope>
    <source>
        <strain evidence="11">ATCC 10234</strain>
    </source>
</reference>
<dbReference type="GO" id="GO:0046872">
    <property type="term" value="F:metal ion binding"/>
    <property type="evidence" value="ECO:0007669"/>
    <property type="project" value="UniProtKB-KW"/>
</dbReference>
<dbReference type="eggNOG" id="COG1272">
    <property type="taxonomic scope" value="Bacteria"/>
</dbReference>
<dbReference type="STRING" id="1224164.B843_10875"/>
<keyword evidence="7" id="KW-0862">Zinc</keyword>
<dbReference type="PANTHER" id="PTHR20855">
    <property type="entry name" value="ADIPOR/PROGESTIN RECEPTOR-RELATED"/>
    <property type="match status" value="1"/>
</dbReference>
<evidence type="ECO:0000256" key="3">
    <source>
        <dbReference type="ARBA" id="ARBA00022475"/>
    </source>
</evidence>
<feature type="transmembrane region" description="Helical" evidence="9">
    <location>
        <begin position="231"/>
        <end position="254"/>
    </location>
</feature>
<dbReference type="GO" id="GO:0005886">
    <property type="term" value="C:plasma membrane"/>
    <property type="evidence" value="ECO:0007669"/>
    <property type="project" value="UniProtKB-SubCell"/>
</dbReference>
<dbReference type="EMBL" id="CP004353">
    <property type="protein sequence ID" value="AHI23555.1"/>
    <property type="molecule type" value="Genomic_DNA"/>
</dbReference>
<keyword evidence="11" id="KW-1185">Reference proteome</keyword>
<feature type="region of interest" description="Disordered" evidence="8">
    <location>
        <begin position="1"/>
        <end position="29"/>
    </location>
</feature>
<evidence type="ECO:0000256" key="8">
    <source>
        <dbReference type="SAM" id="MobiDB-lite"/>
    </source>
</evidence>
<comment type="subcellular location">
    <subcellularLocation>
        <location evidence="1">Cell membrane</location>
        <topology evidence="1">Multi-pass membrane protein</topology>
    </subcellularLocation>
</comment>
<evidence type="ECO:0000256" key="5">
    <source>
        <dbReference type="ARBA" id="ARBA00022989"/>
    </source>
</evidence>
<keyword evidence="6 9" id="KW-0472">Membrane</keyword>
<evidence type="ECO:0000256" key="1">
    <source>
        <dbReference type="ARBA" id="ARBA00004651"/>
    </source>
</evidence>
<dbReference type="InterPro" id="IPR005744">
    <property type="entry name" value="Hy-lIII"/>
</dbReference>
<evidence type="ECO:0000256" key="2">
    <source>
        <dbReference type="ARBA" id="ARBA00008488"/>
    </source>
</evidence>
<feature type="binding site" evidence="7">
    <location>
        <position position="232"/>
    </location>
    <ligand>
        <name>Zn(2+)</name>
        <dbReference type="ChEBI" id="CHEBI:29105"/>
    </ligand>
</feature>
<keyword evidence="4 9" id="KW-0812">Transmembrane</keyword>
<feature type="binding site" evidence="7">
    <location>
        <position position="236"/>
    </location>
    <ligand>
        <name>Zn(2+)</name>
        <dbReference type="ChEBI" id="CHEBI:29105"/>
    </ligand>
</feature>
<evidence type="ECO:0000313" key="11">
    <source>
        <dbReference type="Proteomes" id="UP000019222"/>
    </source>
</evidence>